<evidence type="ECO:0000256" key="3">
    <source>
        <dbReference type="ARBA" id="ARBA00022989"/>
    </source>
</evidence>
<dbReference type="Pfam" id="PF08507">
    <property type="entry name" value="COPI_assoc"/>
    <property type="match status" value="1"/>
</dbReference>
<evidence type="ECO:0008006" key="8">
    <source>
        <dbReference type="Google" id="ProtNLM"/>
    </source>
</evidence>
<dbReference type="Proteomes" id="UP000193719">
    <property type="component" value="Unassembled WGS sequence"/>
</dbReference>
<keyword evidence="3 5" id="KW-1133">Transmembrane helix</keyword>
<keyword evidence="4 5" id="KW-0472">Membrane</keyword>
<organism evidence="6 7">
    <name type="scientific">Piromyces finnis</name>
    <dbReference type="NCBI Taxonomy" id="1754191"/>
    <lineage>
        <taxon>Eukaryota</taxon>
        <taxon>Fungi</taxon>
        <taxon>Fungi incertae sedis</taxon>
        <taxon>Chytridiomycota</taxon>
        <taxon>Chytridiomycota incertae sedis</taxon>
        <taxon>Neocallimastigomycetes</taxon>
        <taxon>Neocallimastigales</taxon>
        <taxon>Neocallimastigaceae</taxon>
        <taxon>Piromyces</taxon>
    </lineage>
</organism>
<reference evidence="6 7" key="1">
    <citation type="submission" date="2016-08" db="EMBL/GenBank/DDBJ databases">
        <title>Genomes of anaerobic fungi encode conserved fungal cellulosomes for biomass hydrolysis.</title>
        <authorList>
            <consortium name="DOE Joint Genome Institute"/>
            <person name="Haitjema C.H."/>
            <person name="Gilmore S.P."/>
            <person name="Henske J.K."/>
            <person name="Solomon K.V."/>
            <person name="De Groot R."/>
            <person name="Kuo A."/>
            <person name="Mondo S.J."/>
            <person name="Salamov A.A."/>
            <person name="Labutti K."/>
            <person name="Zhao Z."/>
            <person name="Chiniquy J."/>
            <person name="Barry K."/>
            <person name="Brewer H.M."/>
            <person name="Purvine S.O."/>
            <person name="Wright A.T."/>
            <person name="Boxma B."/>
            <person name="Van Alen T."/>
            <person name="Hackstein J.H."/>
            <person name="Baker S.E."/>
            <person name="Grigoriev I.V."/>
            <person name="O'Malley M.A."/>
        </authorList>
    </citation>
    <scope>NUCLEOTIDE SEQUENCE [LARGE SCALE GENOMIC DNA]</scope>
    <source>
        <strain evidence="7">finn</strain>
    </source>
</reference>
<dbReference type="OrthoDB" id="423534at2759"/>
<proteinExistence type="predicted"/>
<reference evidence="6 7" key="2">
    <citation type="submission" date="2016-08" db="EMBL/GenBank/DDBJ databases">
        <title>Pervasive Adenine N6-methylation of Active Genes in Fungi.</title>
        <authorList>
            <consortium name="DOE Joint Genome Institute"/>
            <person name="Mondo S.J."/>
            <person name="Dannebaum R.O."/>
            <person name="Kuo R.C."/>
            <person name="Labutti K."/>
            <person name="Haridas S."/>
            <person name="Kuo A."/>
            <person name="Salamov A."/>
            <person name="Ahrendt S.R."/>
            <person name="Lipzen A."/>
            <person name="Sullivan W."/>
            <person name="Andreopoulos W.B."/>
            <person name="Clum A."/>
            <person name="Lindquist E."/>
            <person name="Daum C."/>
            <person name="Ramamoorthy G.K."/>
            <person name="Gryganskyi A."/>
            <person name="Culley D."/>
            <person name="Magnuson J.K."/>
            <person name="James T.Y."/>
            <person name="O'Malley M.A."/>
            <person name="Stajich J.E."/>
            <person name="Spatafora J.W."/>
            <person name="Visel A."/>
            <person name="Grigoriev I.V."/>
        </authorList>
    </citation>
    <scope>NUCLEOTIDE SEQUENCE [LARGE SCALE GENOMIC DNA]</scope>
    <source>
        <strain evidence="7">finn</strain>
    </source>
</reference>
<keyword evidence="7" id="KW-1185">Reference proteome</keyword>
<evidence type="ECO:0000256" key="2">
    <source>
        <dbReference type="ARBA" id="ARBA00022692"/>
    </source>
</evidence>
<dbReference type="GO" id="GO:0016020">
    <property type="term" value="C:membrane"/>
    <property type="evidence" value="ECO:0007669"/>
    <property type="project" value="UniProtKB-SubCell"/>
</dbReference>
<evidence type="ECO:0000313" key="7">
    <source>
        <dbReference type="Proteomes" id="UP000193719"/>
    </source>
</evidence>
<dbReference type="InterPro" id="IPR013714">
    <property type="entry name" value="Golgi_TVP15"/>
</dbReference>
<feature type="transmembrane region" description="Helical" evidence="5">
    <location>
        <begin position="69"/>
        <end position="88"/>
    </location>
</feature>
<feature type="transmembrane region" description="Helical" evidence="5">
    <location>
        <begin position="94"/>
        <end position="114"/>
    </location>
</feature>
<keyword evidence="2 5" id="KW-0812">Transmembrane</keyword>
<evidence type="ECO:0000256" key="4">
    <source>
        <dbReference type="ARBA" id="ARBA00023136"/>
    </source>
</evidence>
<feature type="transmembrane region" description="Helical" evidence="5">
    <location>
        <begin position="33"/>
        <end position="57"/>
    </location>
</feature>
<name>A0A1Y1V7L9_9FUNG</name>
<dbReference type="EMBL" id="MCFH01000025">
    <property type="protein sequence ID" value="ORX49020.1"/>
    <property type="molecule type" value="Genomic_DNA"/>
</dbReference>
<evidence type="ECO:0000313" key="6">
    <source>
        <dbReference type="EMBL" id="ORX49020.1"/>
    </source>
</evidence>
<dbReference type="PANTHER" id="PTHR28128">
    <property type="entry name" value="GOLGI APPARATUS MEMBRANE PROTEIN TVP15"/>
    <property type="match status" value="1"/>
</dbReference>
<dbReference type="AlphaFoldDB" id="A0A1Y1V7L9"/>
<comment type="caution">
    <text evidence="6">The sequence shown here is derived from an EMBL/GenBank/DDBJ whole genome shotgun (WGS) entry which is preliminary data.</text>
</comment>
<gene>
    <name evidence="6" type="ORF">BCR36DRAFT_354221</name>
</gene>
<sequence>MEKKLIYQIINLITAVLIGVCGVWNFIKNIGEYFSFANAVINMYYVAFAILLVVIGFRQIDVIEREMHFLYSFFGRGLTYLFFGLALWTKVISVPMVASIFIICVAAVYLLQYFKKAEPEF</sequence>
<protein>
    <recommendedName>
        <fullName evidence="8">COPI associated</fullName>
    </recommendedName>
</protein>
<comment type="subcellular location">
    <subcellularLocation>
        <location evidence="1">Membrane</location>
        <topology evidence="1">Multi-pass membrane protein</topology>
    </subcellularLocation>
</comment>
<accession>A0A1Y1V7L9</accession>
<feature type="transmembrane region" description="Helical" evidence="5">
    <location>
        <begin position="5"/>
        <end position="27"/>
    </location>
</feature>
<evidence type="ECO:0000256" key="1">
    <source>
        <dbReference type="ARBA" id="ARBA00004141"/>
    </source>
</evidence>
<evidence type="ECO:0000256" key="5">
    <source>
        <dbReference type="SAM" id="Phobius"/>
    </source>
</evidence>
<dbReference type="PANTHER" id="PTHR28128:SF1">
    <property type="entry name" value="GOLGI APPARATUS MEMBRANE PROTEIN TVP15"/>
    <property type="match status" value="1"/>
</dbReference>